<dbReference type="PANTHER" id="PTHR37313:SF2">
    <property type="entry name" value="UPF0749 PROTEIN YLXX"/>
    <property type="match status" value="1"/>
</dbReference>
<dbReference type="InterPro" id="IPR010273">
    <property type="entry name" value="DUF881"/>
</dbReference>
<evidence type="ECO:0000313" key="2">
    <source>
        <dbReference type="EMBL" id="KMY29440.1"/>
    </source>
</evidence>
<gene>
    <name evidence="2" type="ORF">ACZ11_20285</name>
</gene>
<dbReference type="GeneID" id="96600550"/>
<evidence type="ECO:0000256" key="1">
    <source>
        <dbReference type="ARBA" id="ARBA00009108"/>
    </source>
</evidence>
<dbReference type="PANTHER" id="PTHR37313">
    <property type="entry name" value="UPF0749 PROTEIN RV1825"/>
    <property type="match status" value="1"/>
</dbReference>
<organism evidence="2 3">
    <name type="scientific">Lysinibacillus xylanilyticus</name>
    <dbReference type="NCBI Taxonomy" id="582475"/>
    <lineage>
        <taxon>Bacteria</taxon>
        <taxon>Bacillati</taxon>
        <taxon>Bacillota</taxon>
        <taxon>Bacilli</taxon>
        <taxon>Bacillales</taxon>
        <taxon>Bacillaceae</taxon>
        <taxon>Lysinibacillus</taxon>
    </lineage>
</organism>
<evidence type="ECO:0000313" key="3">
    <source>
        <dbReference type="Proteomes" id="UP000037326"/>
    </source>
</evidence>
<dbReference type="EMBL" id="LFXJ01000010">
    <property type="protein sequence ID" value="KMY29440.1"/>
    <property type="molecule type" value="Genomic_DNA"/>
</dbReference>
<name>A0A0K9F4D4_9BACI</name>
<dbReference type="PATRIC" id="fig|582475.4.peg.3143"/>
<dbReference type="AlphaFoldDB" id="A0A0K9F4D4"/>
<dbReference type="OrthoDB" id="2439649at2"/>
<proteinExistence type="inferred from homology"/>
<dbReference type="RefSeq" id="WP_049668344.1">
    <property type="nucleotide sequence ID" value="NZ_JBIVOC010000001.1"/>
</dbReference>
<comment type="similarity">
    <text evidence="1">Belongs to the UPF0749 family.</text>
</comment>
<evidence type="ECO:0008006" key="4">
    <source>
        <dbReference type="Google" id="ProtNLM"/>
    </source>
</evidence>
<sequence>MKKNMFTRITIVLFIIGLMIAVQYNTIKQPAERDTRDIWAIREELAEEKQRHSTLLAEIRSLNEVVGRYEQSEKANLQSALNETLNRLKLQAGLSEVTGPGVILRVEPAPELVEMGYEIKEISPDLLTQLLNALFKNNAASVSLDGNRVVQTTAIRDINGKTTVNSVPLSSPPFEIYVGTSSYKEAQKMYNSLQASTFIDSFYLDNFNLIIEEPTEHLTIPAFDQPLTNDYLTEVEKGE</sequence>
<reference evidence="3" key="1">
    <citation type="submission" date="2015-07" db="EMBL/GenBank/DDBJ databases">
        <authorList>
            <person name="Liu B."/>
            <person name="Wang J."/>
            <person name="Zhu Y."/>
            <person name="Liu G."/>
            <person name="Chen Q."/>
            <person name="Lan J."/>
            <person name="Che J."/>
            <person name="Ge C."/>
            <person name="Shi H."/>
            <person name="Pan Z."/>
            <person name="Liu X."/>
        </authorList>
    </citation>
    <scope>NUCLEOTIDE SEQUENCE [LARGE SCALE GENOMIC DNA]</scope>
    <source>
        <strain evidence="3">DSM 23493</strain>
    </source>
</reference>
<accession>A0A0K9F4D4</accession>
<comment type="caution">
    <text evidence="2">The sequence shown here is derived from an EMBL/GenBank/DDBJ whole genome shotgun (WGS) entry which is preliminary data.</text>
</comment>
<dbReference type="Gene3D" id="3.30.70.1880">
    <property type="entry name" value="Protein of unknown function DUF881"/>
    <property type="match status" value="1"/>
</dbReference>
<dbReference type="Proteomes" id="UP000037326">
    <property type="component" value="Unassembled WGS sequence"/>
</dbReference>
<protein>
    <recommendedName>
        <fullName evidence="4">DUF881 domain-containing protein</fullName>
    </recommendedName>
</protein>
<dbReference type="Pfam" id="PF05949">
    <property type="entry name" value="DUF881"/>
    <property type="match status" value="1"/>
</dbReference>